<dbReference type="InterPro" id="IPR057258">
    <property type="entry name" value="Ribosomal_uS3"/>
</dbReference>
<dbReference type="AlphaFoldDB" id="A0A350HBZ5"/>
<dbReference type="Pfam" id="PF07650">
    <property type="entry name" value="KH_2"/>
    <property type="match status" value="1"/>
</dbReference>
<dbReference type="InterPro" id="IPR005704">
    <property type="entry name" value="Ribosomal_uS3_bac-typ"/>
</dbReference>
<keyword evidence="3 8" id="KW-0694">RNA-binding</keyword>
<dbReference type="Proteomes" id="UP000264062">
    <property type="component" value="Unassembled WGS sequence"/>
</dbReference>
<keyword evidence="2 8" id="KW-0699">rRNA-binding</keyword>
<dbReference type="Gene3D" id="3.30.1140.32">
    <property type="entry name" value="Ribosomal protein S3, C-terminal domain"/>
    <property type="match status" value="1"/>
</dbReference>
<dbReference type="GO" id="GO:0019843">
    <property type="term" value="F:rRNA binding"/>
    <property type="evidence" value="ECO:0007669"/>
    <property type="project" value="UniProtKB-UniRule"/>
</dbReference>
<dbReference type="PROSITE" id="PS50823">
    <property type="entry name" value="KH_TYPE_2"/>
    <property type="match status" value="1"/>
</dbReference>
<protein>
    <recommendedName>
        <fullName evidence="7 8">Small ribosomal subunit protein uS3</fullName>
    </recommendedName>
</protein>
<evidence type="ECO:0000313" key="12">
    <source>
        <dbReference type="Proteomes" id="UP000264062"/>
    </source>
</evidence>
<dbReference type="GO" id="GO:0022627">
    <property type="term" value="C:cytosolic small ribosomal subunit"/>
    <property type="evidence" value="ECO:0007669"/>
    <property type="project" value="TreeGrafter"/>
</dbReference>
<name>A0A350HBZ5_UNCW3</name>
<dbReference type="GO" id="GO:0006412">
    <property type="term" value="P:translation"/>
    <property type="evidence" value="ECO:0007669"/>
    <property type="project" value="UniProtKB-UniRule"/>
</dbReference>
<dbReference type="HAMAP" id="MF_01309_B">
    <property type="entry name" value="Ribosomal_uS3_B"/>
    <property type="match status" value="1"/>
</dbReference>
<evidence type="ECO:0000256" key="7">
    <source>
        <dbReference type="ARBA" id="ARBA00035257"/>
    </source>
</evidence>
<dbReference type="InterPro" id="IPR004044">
    <property type="entry name" value="KH_dom_type_2"/>
</dbReference>
<proteinExistence type="inferred from homology"/>
<dbReference type="SUPFAM" id="SSF54821">
    <property type="entry name" value="Ribosomal protein S3 C-terminal domain"/>
    <property type="match status" value="1"/>
</dbReference>
<dbReference type="SMART" id="SM00322">
    <property type="entry name" value="KH"/>
    <property type="match status" value="1"/>
</dbReference>
<sequence>MGQKTHPLGFRVGITKNWLSRWLNMKEYPQLLKEDQKIRQYITSKIDQIVKESDKKDETSGISKIVIERKSKKVKVIVFSSKPGIIIGQQGKTVDELKEELKMVTGKDVDININEIENSAIDAQLIAENIARQIEKRIAYKRAMKRSVQNAMRLGAQGIKVSCGGRLNGAEIARTEWYREGRVPLQTLRADIDFGFRVARTTAGAIGVKVWVYNGEFTKKGIQTDETNIKVKKKK</sequence>
<feature type="domain" description="KH type-2" evidence="10">
    <location>
        <begin position="49"/>
        <end position="117"/>
    </location>
</feature>
<dbReference type="InterPro" id="IPR009019">
    <property type="entry name" value="KH_sf_prok-type"/>
</dbReference>
<dbReference type="PROSITE" id="PS00548">
    <property type="entry name" value="RIBOSOMAL_S3"/>
    <property type="match status" value="1"/>
</dbReference>
<dbReference type="FunFam" id="3.30.300.20:FF:000001">
    <property type="entry name" value="30S ribosomal protein S3"/>
    <property type="match status" value="1"/>
</dbReference>
<evidence type="ECO:0000256" key="1">
    <source>
        <dbReference type="ARBA" id="ARBA00010761"/>
    </source>
</evidence>
<evidence type="ECO:0000256" key="6">
    <source>
        <dbReference type="ARBA" id="ARBA00024998"/>
    </source>
</evidence>
<organism evidence="11 12">
    <name type="scientific">candidate division WOR-3 bacterium</name>
    <dbReference type="NCBI Taxonomy" id="2052148"/>
    <lineage>
        <taxon>Bacteria</taxon>
        <taxon>Bacteria division WOR-3</taxon>
    </lineage>
</organism>
<dbReference type="PROSITE" id="PS50084">
    <property type="entry name" value="KH_TYPE_1"/>
    <property type="match status" value="1"/>
</dbReference>
<comment type="similarity">
    <text evidence="1 8 9">Belongs to the universal ribosomal protein uS3 family.</text>
</comment>
<dbReference type="Gene3D" id="3.30.300.20">
    <property type="match status" value="1"/>
</dbReference>
<accession>A0A350HBZ5</accession>
<evidence type="ECO:0000256" key="5">
    <source>
        <dbReference type="ARBA" id="ARBA00023274"/>
    </source>
</evidence>
<gene>
    <name evidence="8" type="primary">rpsC</name>
    <name evidence="11" type="ORF">DCW38_07785</name>
</gene>
<dbReference type="CDD" id="cd02412">
    <property type="entry name" value="KH-II_30S_S3"/>
    <property type="match status" value="1"/>
</dbReference>
<dbReference type="GO" id="GO:0003735">
    <property type="term" value="F:structural constituent of ribosome"/>
    <property type="evidence" value="ECO:0007669"/>
    <property type="project" value="InterPro"/>
</dbReference>
<reference evidence="11 12" key="1">
    <citation type="journal article" date="2018" name="Nat. Biotechnol.">
        <title>A standardized bacterial taxonomy based on genome phylogeny substantially revises the tree of life.</title>
        <authorList>
            <person name="Parks D.H."/>
            <person name="Chuvochina M."/>
            <person name="Waite D.W."/>
            <person name="Rinke C."/>
            <person name="Skarshewski A."/>
            <person name="Chaumeil P.A."/>
            <person name="Hugenholtz P."/>
        </authorList>
    </citation>
    <scope>NUCLEOTIDE SEQUENCE [LARGE SCALE GENOMIC DNA]</scope>
    <source>
        <strain evidence="11">UBA9956</strain>
    </source>
</reference>
<dbReference type="InterPro" id="IPR036419">
    <property type="entry name" value="Ribosomal_S3_C_sf"/>
</dbReference>
<comment type="caution">
    <text evidence="11">The sequence shown here is derived from an EMBL/GenBank/DDBJ whole genome shotgun (WGS) entry which is preliminary data.</text>
</comment>
<evidence type="ECO:0000256" key="4">
    <source>
        <dbReference type="ARBA" id="ARBA00022980"/>
    </source>
</evidence>
<dbReference type="GO" id="GO:0003729">
    <property type="term" value="F:mRNA binding"/>
    <property type="evidence" value="ECO:0007669"/>
    <property type="project" value="UniProtKB-UniRule"/>
</dbReference>
<evidence type="ECO:0000256" key="3">
    <source>
        <dbReference type="ARBA" id="ARBA00022884"/>
    </source>
</evidence>
<dbReference type="InterPro" id="IPR004087">
    <property type="entry name" value="KH_dom"/>
</dbReference>
<dbReference type="NCBIfam" id="TIGR01009">
    <property type="entry name" value="rpsC_bact"/>
    <property type="match status" value="1"/>
</dbReference>
<evidence type="ECO:0000259" key="10">
    <source>
        <dbReference type="PROSITE" id="PS50823"/>
    </source>
</evidence>
<keyword evidence="5 8" id="KW-0687">Ribonucleoprotein</keyword>
<dbReference type="InterPro" id="IPR018280">
    <property type="entry name" value="Ribosomal_uS3_CS"/>
</dbReference>
<dbReference type="SUPFAM" id="SSF54814">
    <property type="entry name" value="Prokaryotic type KH domain (KH-domain type II)"/>
    <property type="match status" value="1"/>
</dbReference>
<dbReference type="EMBL" id="DMZY01000231">
    <property type="protein sequence ID" value="HAV93061.1"/>
    <property type="molecule type" value="Genomic_DNA"/>
</dbReference>
<dbReference type="PANTHER" id="PTHR11760">
    <property type="entry name" value="30S/40S RIBOSOMAL PROTEIN S3"/>
    <property type="match status" value="1"/>
</dbReference>
<dbReference type="PANTHER" id="PTHR11760:SF19">
    <property type="entry name" value="SMALL RIBOSOMAL SUBUNIT PROTEIN US3C"/>
    <property type="match status" value="1"/>
</dbReference>
<dbReference type="InterPro" id="IPR001351">
    <property type="entry name" value="Ribosomal_uS3_C"/>
</dbReference>
<evidence type="ECO:0000256" key="9">
    <source>
        <dbReference type="RuleBase" id="RU003624"/>
    </source>
</evidence>
<evidence type="ECO:0000256" key="2">
    <source>
        <dbReference type="ARBA" id="ARBA00022730"/>
    </source>
</evidence>
<evidence type="ECO:0000256" key="8">
    <source>
        <dbReference type="HAMAP-Rule" id="MF_01309"/>
    </source>
</evidence>
<keyword evidence="4 8" id="KW-0689">Ribosomal protein</keyword>
<comment type="function">
    <text evidence="6 8">Binds the lower part of the 30S subunit head. Binds mRNA in the 70S ribosome, positioning it for translation.</text>
</comment>
<dbReference type="Pfam" id="PF00189">
    <property type="entry name" value="Ribosomal_S3_C"/>
    <property type="match status" value="1"/>
</dbReference>
<comment type="subunit">
    <text evidence="8">Part of the 30S ribosomal subunit. Forms a tight complex with proteins S10 and S14.</text>
</comment>
<evidence type="ECO:0000313" key="11">
    <source>
        <dbReference type="EMBL" id="HAV93061.1"/>
    </source>
</evidence>
<dbReference type="InterPro" id="IPR015946">
    <property type="entry name" value="KH_dom-like_a/b"/>
</dbReference>